<feature type="domain" description="Pyruvate carboxyltransferase" evidence="1">
    <location>
        <begin position="19"/>
        <end position="39"/>
    </location>
</feature>
<dbReference type="Gene3D" id="3.20.20.70">
    <property type="entry name" value="Aldolase class I"/>
    <property type="match status" value="1"/>
</dbReference>
<evidence type="ECO:0000313" key="3">
    <source>
        <dbReference type="Proteomes" id="UP000018130"/>
    </source>
</evidence>
<dbReference type="PROSITE" id="PS50991">
    <property type="entry name" value="PYR_CT"/>
    <property type="match status" value="1"/>
</dbReference>
<reference evidence="2 3" key="2">
    <citation type="submission" date="2013-09" db="EMBL/GenBank/DDBJ databases">
        <title>Whole genome comparison of six Crocosphaera watsonii strains with differing phenotypes.</title>
        <authorList>
            <person name="Bench S.R."/>
            <person name="Heller P."/>
            <person name="Frank I."/>
            <person name="Arciniega M."/>
            <person name="Shilova I.N."/>
            <person name="Zehr J.P."/>
        </authorList>
    </citation>
    <scope>NUCLEOTIDE SEQUENCE [LARGE SCALE GENOMIC DNA]</scope>
    <source>
        <strain evidence="2 3">WH 0402</strain>
    </source>
</reference>
<protein>
    <recommendedName>
        <fullName evidence="1">Pyruvate carboxyltransferase domain-containing protein</fullName>
    </recommendedName>
</protein>
<evidence type="ECO:0000259" key="1">
    <source>
        <dbReference type="PROSITE" id="PS50991"/>
    </source>
</evidence>
<proteinExistence type="predicted"/>
<reference evidence="2 3" key="1">
    <citation type="submission" date="2013-01" db="EMBL/GenBank/DDBJ databases">
        <authorList>
            <person name="Bench S."/>
        </authorList>
    </citation>
    <scope>NUCLEOTIDE SEQUENCE [LARGE SCALE GENOMIC DNA]</scope>
    <source>
        <strain evidence="2 3">WH 0402</strain>
    </source>
</reference>
<gene>
    <name evidence="2" type="ORF">CWATWH0402_537</name>
</gene>
<dbReference type="GO" id="GO:0003824">
    <property type="term" value="F:catalytic activity"/>
    <property type="evidence" value="ECO:0007669"/>
    <property type="project" value="InterPro"/>
</dbReference>
<name>T2JZA2_CROWT</name>
<dbReference type="EMBL" id="CAQN01001178">
    <property type="protein sequence ID" value="CCQ70366.1"/>
    <property type="molecule type" value="Genomic_DNA"/>
</dbReference>
<dbReference type="SUPFAM" id="SSF51569">
    <property type="entry name" value="Aldolase"/>
    <property type="match status" value="1"/>
</dbReference>
<dbReference type="InterPro" id="IPR013785">
    <property type="entry name" value="Aldolase_TIM"/>
</dbReference>
<comment type="caution">
    <text evidence="2">The sequence shown here is derived from an EMBL/GenBank/DDBJ whole genome shotgun (WGS) entry which is preliminary data.</text>
</comment>
<organism evidence="2 3">
    <name type="scientific">Crocosphaera watsonii WH 0402</name>
    <dbReference type="NCBI Taxonomy" id="1284629"/>
    <lineage>
        <taxon>Bacteria</taxon>
        <taxon>Bacillati</taxon>
        <taxon>Cyanobacteriota</taxon>
        <taxon>Cyanophyceae</taxon>
        <taxon>Oscillatoriophycideae</taxon>
        <taxon>Chroococcales</taxon>
        <taxon>Aphanothecaceae</taxon>
        <taxon>Crocosphaera</taxon>
    </lineage>
</organism>
<accession>T2JZA2</accession>
<dbReference type="Proteomes" id="UP000018130">
    <property type="component" value="Unassembled WGS sequence"/>
</dbReference>
<sequence>MSLIKYPQVVVMSNQTDRIIIFDTTLRDGEQSPRCKFNG</sequence>
<dbReference type="AlphaFoldDB" id="T2JZA2"/>
<dbReference type="InterPro" id="IPR000891">
    <property type="entry name" value="PYR_CT"/>
</dbReference>
<evidence type="ECO:0000313" key="2">
    <source>
        <dbReference type="EMBL" id="CCQ70366.1"/>
    </source>
</evidence>